<reference evidence="13" key="3">
    <citation type="submission" date="2015-06" db="UniProtKB">
        <authorList>
            <consortium name="EnsemblMetazoa"/>
        </authorList>
    </citation>
    <scope>IDENTIFICATION</scope>
</reference>
<evidence type="ECO:0000256" key="8">
    <source>
        <dbReference type="ARBA" id="ARBA00023098"/>
    </source>
</evidence>
<reference evidence="14" key="1">
    <citation type="submission" date="2012-12" db="EMBL/GenBank/DDBJ databases">
        <authorList>
            <person name="Hellsten U."/>
            <person name="Grimwood J."/>
            <person name="Chapman J.A."/>
            <person name="Shapiro H."/>
            <person name="Aerts A."/>
            <person name="Otillar R.P."/>
            <person name="Terry A.Y."/>
            <person name="Boore J.L."/>
            <person name="Simakov O."/>
            <person name="Marletaz F."/>
            <person name="Cho S.-J."/>
            <person name="Edsinger-Gonzales E."/>
            <person name="Havlak P."/>
            <person name="Kuo D.-H."/>
            <person name="Larsson T."/>
            <person name="Lv J."/>
            <person name="Arendt D."/>
            <person name="Savage R."/>
            <person name="Osoegawa K."/>
            <person name="de Jong P."/>
            <person name="Lindberg D.R."/>
            <person name="Seaver E.C."/>
            <person name="Weisblat D.A."/>
            <person name="Putnam N.H."/>
            <person name="Grigoriev I.V."/>
            <person name="Rokhsar D.S."/>
        </authorList>
    </citation>
    <scope>NUCLEOTIDE SEQUENCE</scope>
    <source>
        <strain evidence="14">I ESC-2004</strain>
    </source>
</reference>
<feature type="transmembrane region" description="Helical" evidence="11">
    <location>
        <begin position="21"/>
        <end position="44"/>
    </location>
</feature>
<dbReference type="PANTHER" id="PTHR12317:SF79">
    <property type="entry name" value="ACYLTRANSFERASE"/>
    <property type="match status" value="1"/>
</dbReference>
<dbReference type="InterPro" id="IPR007130">
    <property type="entry name" value="DAGAT"/>
</dbReference>
<keyword evidence="10" id="KW-0012">Acyltransferase</keyword>
<dbReference type="GO" id="GO:0004144">
    <property type="term" value="F:diacylglycerol O-acyltransferase activity"/>
    <property type="evidence" value="ECO:0007669"/>
    <property type="project" value="TreeGrafter"/>
</dbReference>
<dbReference type="EMBL" id="AMQN01015694">
    <property type="status" value="NOT_ANNOTATED_CDS"/>
    <property type="molecule type" value="Genomic_DNA"/>
</dbReference>
<dbReference type="EC" id="2.3.1.-" evidence="11"/>
<keyword evidence="4 11" id="KW-0808">Transferase</keyword>
<evidence type="ECO:0000256" key="11">
    <source>
        <dbReference type="RuleBase" id="RU367023"/>
    </source>
</evidence>
<name>R7T4G4_CAPTE</name>
<dbReference type="CDD" id="cd07987">
    <property type="entry name" value="LPLAT_MGAT-like"/>
    <property type="match status" value="1"/>
</dbReference>
<protein>
    <recommendedName>
        <fullName evidence="11">Acyltransferase</fullName>
        <ecNumber evidence="11">2.3.1.-</ecNumber>
    </recommendedName>
</protein>
<keyword evidence="9 11" id="KW-0472">Membrane</keyword>
<comment type="caution">
    <text evidence="11">Lacks conserved residue(s) required for the propagation of feature annotation.</text>
</comment>
<evidence type="ECO:0000256" key="6">
    <source>
        <dbReference type="ARBA" id="ARBA00022824"/>
    </source>
</evidence>
<evidence type="ECO:0000313" key="14">
    <source>
        <dbReference type="Proteomes" id="UP000014760"/>
    </source>
</evidence>
<dbReference type="FunCoup" id="R7T4G4">
    <property type="interactions" value="115"/>
</dbReference>
<sequence length="341" mass="38838">MQVLGIHFAPLWIPIERRLQMGAVLLFTVTFTLLPSVSLLALVYLMFTDYYWVALGYTLWIYYDVNYNKTSSRGGRHAVWLRNSALWRYFRDFFPVNLVKTADLNPENNYLLGYHPHGIIGCGALCNFASDTTGFKTEYPGIKAHLMTLKGNFRWPLMRAFLLWSGVCDVSKESLQWILKEQGTGNAAVVVVGGAEEALQARPGNYDLTLKRRKGFIKMAIKTGARLVPVFSFGENDIFIQADNKRGSAIRKFQDSFKSAFGFSPVLFHGRGVFNYTFGLLPFRRPIYTVVGKPILVKESPEPTQEYIDEIHQQYIDDLCQLFDDHKEKYGVDPSVSLNVI</sequence>
<dbReference type="STRING" id="283909.R7T4G4"/>
<evidence type="ECO:0000256" key="10">
    <source>
        <dbReference type="ARBA" id="ARBA00023315"/>
    </source>
</evidence>
<dbReference type="EMBL" id="KB312148">
    <property type="protein sequence ID" value="ELT87803.1"/>
    <property type="molecule type" value="Genomic_DNA"/>
</dbReference>
<keyword evidence="6 11" id="KW-0256">Endoplasmic reticulum</keyword>
<organism evidence="12">
    <name type="scientific">Capitella teleta</name>
    <name type="common">Polychaete worm</name>
    <dbReference type="NCBI Taxonomy" id="283909"/>
    <lineage>
        <taxon>Eukaryota</taxon>
        <taxon>Metazoa</taxon>
        <taxon>Spiralia</taxon>
        <taxon>Lophotrochozoa</taxon>
        <taxon>Annelida</taxon>
        <taxon>Polychaeta</taxon>
        <taxon>Sedentaria</taxon>
        <taxon>Scolecida</taxon>
        <taxon>Capitellidae</taxon>
        <taxon>Capitella</taxon>
    </lineage>
</organism>
<gene>
    <name evidence="12" type="ORF">CAPTEDRAFT_131195</name>
</gene>
<evidence type="ECO:0000256" key="7">
    <source>
        <dbReference type="ARBA" id="ARBA00022989"/>
    </source>
</evidence>
<dbReference type="OrthoDB" id="264532at2759"/>
<evidence type="ECO:0000256" key="1">
    <source>
        <dbReference type="ARBA" id="ARBA00004477"/>
    </source>
</evidence>
<keyword evidence="3" id="KW-0444">Lipid biosynthesis</keyword>
<comment type="similarity">
    <text evidence="2 11">Belongs to the diacylglycerol acyltransferase family.</text>
</comment>
<dbReference type="Proteomes" id="UP000014760">
    <property type="component" value="Unassembled WGS sequence"/>
</dbReference>
<keyword evidence="7 11" id="KW-1133">Transmembrane helix</keyword>
<keyword evidence="8" id="KW-0443">Lipid metabolism</keyword>
<accession>R7T4G4</accession>
<dbReference type="HOGENOM" id="CLU_023995_0_1_1"/>
<evidence type="ECO:0000313" key="12">
    <source>
        <dbReference type="EMBL" id="ELT87803.1"/>
    </source>
</evidence>
<comment type="subcellular location">
    <subcellularLocation>
        <location evidence="1 11">Endoplasmic reticulum membrane</location>
        <topology evidence="1 11">Multi-pass membrane protein</topology>
    </subcellularLocation>
</comment>
<evidence type="ECO:0000256" key="9">
    <source>
        <dbReference type="ARBA" id="ARBA00023136"/>
    </source>
</evidence>
<keyword evidence="14" id="KW-1185">Reference proteome</keyword>
<dbReference type="OMA" id="WMWLILF"/>
<evidence type="ECO:0000256" key="2">
    <source>
        <dbReference type="ARBA" id="ARBA00005420"/>
    </source>
</evidence>
<reference evidence="12 14" key="2">
    <citation type="journal article" date="2013" name="Nature">
        <title>Insights into bilaterian evolution from three spiralian genomes.</title>
        <authorList>
            <person name="Simakov O."/>
            <person name="Marletaz F."/>
            <person name="Cho S.J."/>
            <person name="Edsinger-Gonzales E."/>
            <person name="Havlak P."/>
            <person name="Hellsten U."/>
            <person name="Kuo D.H."/>
            <person name="Larsson T."/>
            <person name="Lv J."/>
            <person name="Arendt D."/>
            <person name="Savage R."/>
            <person name="Osoegawa K."/>
            <person name="de Jong P."/>
            <person name="Grimwood J."/>
            <person name="Chapman J.A."/>
            <person name="Shapiro H."/>
            <person name="Aerts A."/>
            <person name="Otillar R.P."/>
            <person name="Terry A.Y."/>
            <person name="Boore J.L."/>
            <person name="Grigoriev I.V."/>
            <person name="Lindberg D.R."/>
            <person name="Seaver E.C."/>
            <person name="Weisblat D.A."/>
            <person name="Putnam N.H."/>
            <person name="Rokhsar D.S."/>
        </authorList>
    </citation>
    <scope>NUCLEOTIDE SEQUENCE</scope>
    <source>
        <strain evidence="12 14">I ESC-2004</strain>
    </source>
</reference>
<dbReference type="AlphaFoldDB" id="R7T4G4"/>
<evidence type="ECO:0000256" key="5">
    <source>
        <dbReference type="ARBA" id="ARBA00022692"/>
    </source>
</evidence>
<dbReference type="GO" id="GO:0019432">
    <property type="term" value="P:triglyceride biosynthetic process"/>
    <property type="evidence" value="ECO:0007669"/>
    <property type="project" value="TreeGrafter"/>
</dbReference>
<evidence type="ECO:0000313" key="13">
    <source>
        <dbReference type="EnsemblMetazoa" id="CapteP131195"/>
    </source>
</evidence>
<keyword evidence="5 11" id="KW-0812">Transmembrane</keyword>
<dbReference type="Pfam" id="PF03982">
    <property type="entry name" value="DAGAT"/>
    <property type="match status" value="1"/>
</dbReference>
<evidence type="ECO:0000256" key="4">
    <source>
        <dbReference type="ARBA" id="ARBA00022679"/>
    </source>
</evidence>
<dbReference type="PANTHER" id="PTHR12317">
    <property type="entry name" value="DIACYLGLYCEROL O-ACYLTRANSFERASE"/>
    <property type="match status" value="1"/>
</dbReference>
<evidence type="ECO:0000256" key="3">
    <source>
        <dbReference type="ARBA" id="ARBA00022516"/>
    </source>
</evidence>
<dbReference type="EnsemblMetazoa" id="CapteT131195">
    <property type="protein sequence ID" value="CapteP131195"/>
    <property type="gene ID" value="CapteG131195"/>
</dbReference>
<proteinExistence type="inferred from homology"/>
<dbReference type="GO" id="GO:0005789">
    <property type="term" value="C:endoplasmic reticulum membrane"/>
    <property type="evidence" value="ECO:0007669"/>
    <property type="project" value="UniProtKB-SubCell"/>
</dbReference>